<dbReference type="EMBL" id="CANUEZ050000288">
    <property type="protein sequence ID" value="CAM0512808.1"/>
    <property type="molecule type" value="Genomic_DNA"/>
</dbReference>
<accession>A0ABC9HIS9</accession>
<reference evidence="1 2" key="1">
    <citation type="submission" date="2024-08" db="EMBL/GenBank/DDBJ databases">
        <authorList>
            <person name="Paterson S."/>
        </authorList>
    </citation>
    <scope>NUCLEOTIDE SEQUENCE [LARGE SCALE GENOMIC DNA]</scope>
</reference>
<protein>
    <submittedName>
        <fullName evidence="1">Uncharacterized protein</fullName>
    </submittedName>
</protein>
<evidence type="ECO:0000313" key="1">
    <source>
        <dbReference type="EMBL" id="CAM0512808.1"/>
    </source>
</evidence>
<gene>
    <name evidence="1" type="ORF">FHB240107_LOCUS4238</name>
</gene>
<evidence type="ECO:0000313" key="2">
    <source>
        <dbReference type="Proteomes" id="UP001189180"/>
    </source>
</evidence>
<name>A0ABC9HIS9_FASHE</name>
<dbReference type="Proteomes" id="UP001189180">
    <property type="component" value="Unassembled WGS sequence"/>
</dbReference>
<proteinExistence type="predicted"/>
<sequence>MLQHFRKQVTKDCRLPSENNDLQLQDLNPRESSEVQYVDCLTVTGHPESVQAVQVGGAGRDWEILPQE</sequence>
<keyword evidence="2" id="KW-1185">Reference proteome</keyword>
<dbReference type="AlphaFoldDB" id="A0ABC9HIS9"/>
<comment type="caution">
    <text evidence="1">The sequence shown here is derived from an EMBL/GenBank/DDBJ whole genome shotgun (WGS) entry which is preliminary data.</text>
</comment>
<organism evidence="1 2">
    <name type="scientific">Fasciola hepatica</name>
    <name type="common">Liver fluke</name>
    <dbReference type="NCBI Taxonomy" id="6192"/>
    <lineage>
        <taxon>Eukaryota</taxon>
        <taxon>Metazoa</taxon>
        <taxon>Spiralia</taxon>
        <taxon>Lophotrochozoa</taxon>
        <taxon>Platyhelminthes</taxon>
        <taxon>Trematoda</taxon>
        <taxon>Digenea</taxon>
        <taxon>Plagiorchiida</taxon>
        <taxon>Echinostomata</taxon>
        <taxon>Echinostomatoidea</taxon>
        <taxon>Fasciolidae</taxon>
        <taxon>Fasciola</taxon>
    </lineage>
</organism>